<keyword evidence="5 8" id="KW-1133">Transmembrane helix</keyword>
<keyword evidence="4 7" id="KW-0812">Transmembrane</keyword>
<dbReference type="RefSeq" id="WP_003466633.1">
    <property type="nucleotide sequence ID" value="NZ_APML01000019.1"/>
</dbReference>
<dbReference type="Pfam" id="PF00893">
    <property type="entry name" value="Multi_Drug_Res"/>
    <property type="match status" value="1"/>
</dbReference>
<evidence type="ECO:0000256" key="7">
    <source>
        <dbReference type="RuleBase" id="RU003942"/>
    </source>
</evidence>
<evidence type="ECO:0000256" key="4">
    <source>
        <dbReference type="ARBA" id="ARBA00022692"/>
    </source>
</evidence>
<reference evidence="9 10" key="1">
    <citation type="submission" date="2013-03" db="EMBL/GenBank/DDBJ databases">
        <title>Draft genome sequence of Gracibacillus halophilus YIM-C55.5, a moderately halophilic and thermophilic organism from the Xiaochaidamu salt lake.</title>
        <authorList>
            <person name="Sugumar T."/>
            <person name="Polireddy D.R."/>
            <person name="Antony A."/>
            <person name="Madhava Y.R."/>
            <person name="Sivakumar N."/>
        </authorList>
    </citation>
    <scope>NUCLEOTIDE SEQUENCE [LARGE SCALE GENOMIC DNA]</scope>
    <source>
        <strain evidence="9 10">YIM-C55.5</strain>
    </source>
</reference>
<keyword evidence="3" id="KW-1003">Cell membrane</keyword>
<comment type="similarity">
    <text evidence="7">Belongs to the drug/metabolite transporter (DMT) superfamily. Small multidrug resistance (SMR) (TC 2.A.7.1) family.</text>
</comment>
<keyword evidence="2" id="KW-0813">Transport</keyword>
<evidence type="ECO:0000313" key="9">
    <source>
        <dbReference type="EMBL" id="ENH97552.1"/>
    </source>
</evidence>
<evidence type="ECO:0000256" key="2">
    <source>
        <dbReference type="ARBA" id="ARBA00022448"/>
    </source>
</evidence>
<keyword evidence="6 8" id="KW-0472">Membrane</keyword>
<sequence length="125" mass="13296">MAYLYLMIAIAGELIGSSLLKATDGFTKLVPTTGVVISYVGAFFFLALSLKSIPLNIAYAVWSGLGIIATTAISILIWKEKLNFGSVIGILLIIAGVVVLNMMGPGHDGEAMNDEYEDIAVDQQI</sequence>
<evidence type="ECO:0000256" key="3">
    <source>
        <dbReference type="ARBA" id="ARBA00022475"/>
    </source>
</evidence>
<feature type="transmembrane region" description="Helical" evidence="8">
    <location>
        <begin position="29"/>
        <end position="50"/>
    </location>
</feature>
<dbReference type="Proteomes" id="UP000012283">
    <property type="component" value="Unassembled WGS sequence"/>
</dbReference>
<dbReference type="AlphaFoldDB" id="N4WN54"/>
<proteinExistence type="inferred from homology"/>
<dbReference type="eggNOG" id="COG2076">
    <property type="taxonomic scope" value="Bacteria"/>
</dbReference>
<dbReference type="SUPFAM" id="SSF103481">
    <property type="entry name" value="Multidrug resistance efflux transporter EmrE"/>
    <property type="match status" value="1"/>
</dbReference>
<keyword evidence="10" id="KW-1185">Reference proteome</keyword>
<dbReference type="InterPro" id="IPR000390">
    <property type="entry name" value="Small_drug/metabolite_transptr"/>
</dbReference>
<comment type="caution">
    <text evidence="9">The sequence shown here is derived from an EMBL/GenBank/DDBJ whole genome shotgun (WGS) entry which is preliminary data.</text>
</comment>
<evidence type="ECO:0000256" key="1">
    <source>
        <dbReference type="ARBA" id="ARBA00004651"/>
    </source>
</evidence>
<dbReference type="GO" id="GO:0022857">
    <property type="term" value="F:transmembrane transporter activity"/>
    <property type="evidence" value="ECO:0007669"/>
    <property type="project" value="InterPro"/>
</dbReference>
<dbReference type="FunFam" id="1.10.3730.20:FF:000001">
    <property type="entry name" value="Quaternary ammonium compound resistance transporter SugE"/>
    <property type="match status" value="1"/>
</dbReference>
<feature type="transmembrane region" description="Helical" evidence="8">
    <location>
        <begin position="57"/>
        <end position="78"/>
    </location>
</feature>
<dbReference type="Gene3D" id="1.10.3730.20">
    <property type="match status" value="1"/>
</dbReference>
<dbReference type="OrthoDB" id="21828at2"/>
<dbReference type="PATRIC" id="fig|1308866.3.peg.1228"/>
<dbReference type="STRING" id="1308866.J416_06058"/>
<dbReference type="PANTHER" id="PTHR30561:SF1">
    <property type="entry name" value="MULTIDRUG TRANSPORTER EMRE"/>
    <property type="match status" value="1"/>
</dbReference>
<evidence type="ECO:0000256" key="5">
    <source>
        <dbReference type="ARBA" id="ARBA00022989"/>
    </source>
</evidence>
<dbReference type="GO" id="GO:0005886">
    <property type="term" value="C:plasma membrane"/>
    <property type="evidence" value="ECO:0007669"/>
    <property type="project" value="UniProtKB-SubCell"/>
</dbReference>
<dbReference type="InterPro" id="IPR037185">
    <property type="entry name" value="EmrE-like"/>
</dbReference>
<name>N4WN54_9BACI</name>
<accession>N4WN54</accession>
<feature type="transmembrane region" description="Helical" evidence="8">
    <location>
        <begin position="84"/>
        <end position="103"/>
    </location>
</feature>
<evidence type="ECO:0000256" key="8">
    <source>
        <dbReference type="SAM" id="Phobius"/>
    </source>
</evidence>
<dbReference type="EMBL" id="APML01000019">
    <property type="protein sequence ID" value="ENH97552.1"/>
    <property type="molecule type" value="Genomic_DNA"/>
</dbReference>
<evidence type="ECO:0000256" key="6">
    <source>
        <dbReference type="ARBA" id="ARBA00023136"/>
    </source>
</evidence>
<gene>
    <name evidence="9" type="ORF">J416_06058</name>
</gene>
<protein>
    <submittedName>
        <fullName evidence="9">Spermidine export protein mdtJ</fullName>
    </submittedName>
</protein>
<dbReference type="InterPro" id="IPR045324">
    <property type="entry name" value="Small_multidrug_res"/>
</dbReference>
<comment type="subcellular location">
    <subcellularLocation>
        <location evidence="1 7">Cell membrane</location>
        <topology evidence="1 7">Multi-pass membrane protein</topology>
    </subcellularLocation>
</comment>
<organism evidence="9 10">
    <name type="scientific">Gracilibacillus halophilus YIM-C55.5</name>
    <dbReference type="NCBI Taxonomy" id="1308866"/>
    <lineage>
        <taxon>Bacteria</taxon>
        <taxon>Bacillati</taxon>
        <taxon>Bacillota</taxon>
        <taxon>Bacilli</taxon>
        <taxon>Bacillales</taxon>
        <taxon>Bacillaceae</taxon>
        <taxon>Gracilibacillus</taxon>
    </lineage>
</organism>
<dbReference type="PANTHER" id="PTHR30561">
    <property type="entry name" value="SMR FAMILY PROTON-DEPENDENT DRUG EFFLUX TRANSPORTER SUGE"/>
    <property type="match status" value="1"/>
</dbReference>
<evidence type="ECO:0000313" key="10">
    <source>
        <dbReference type="Proteomes" id="UP000012283"/>
    </source>
</evidence>